<dbReference type="InterPro" id="IPR006311">
    <property type="entry name" value="TAT_signal"/>
</dbReference>
<accession>A0A1M4ECJ1</accession>
<feature type="chain" id="PRO_5038902481" evidence="1">
    <location>
        <begin position="35"/>
        <end position="291"/>
    </location>
</feature>
<gene>
    <name evidence="3" type="ORF">BN4615_P6161</name>
</gene>
<name>A0A1M4ECJ1_9ACTN</name>
<dbReference type="PANTHER" id="PTHR37017:SF11">
    <property type="entry name" value="ESTERASE_LIPASE_THIOESTERASE DOMAIN-CONTAINING PROTEIN"/>
    <property type="match status" value="1"/>
</dbReference>
<dbReference type="Gene3D" id="3.40.50.1820">
    <property type="entry name" value="alpha/beta hydrolase"/>
    <property type="match status" value="1"/>
</dbReference>
<dbReference type="SUPFAM" id="SSF53474">
    <property type="entry name" value="alpha/beta-Hydrolases"/>
    <property type="match status" value="1"/>
</dbReference>
<dbReference type="Pfam" id="PF12697">
    <property type="entry name" value="Abhydrolase_6"/>
    <property type="match status" value="1"/>
</dbReference>
<dbReference type="RefSeq" id="WP_225265463.1">
    <property type="nucleotide sequence ID" value="NZ_CP084058.1"/>
</dbReference>
<dbReference type="AlphaFoldDB" id="A0A1M4ECJ1"/>
<feature type="domain" description="AB hydrolase-1" evidence="2">
    <location>
        <begin position="59"/>
        <end position="281"/>
    </location>
</feature>
<evidence type="ECO:0000256" key="1">
    <source>
        <dbReference type="SAM" id="SignalP"/>
    </source>
</evidence>
<dbReference type="InterPro" id="IPR029058">
    <property type="entry name" value="AB_hydrolase_fold"/>
</dbReference>
<keyword evidence="1" id="KW-0732">Signal</keyword>
<dbReference type="PROSITE" id="PS51318">
    <property type="entry name" value="TAT"/>
    <property type="match status" value="1"/>
</dbReference>
<evidence type="ECO:0000259" key="2">
    <source>
        <dbReference type="Pfam" id="PF12697"/>
    </source>
</evidence>
<evidence type="ECO:0000313" key="3">
    <source>
        <dbReference type="EMBL" id="SBO96645.1"/>
    </source>
</evidence>
<organism evidence="3">
    <name type="scientific">Nonomuraea gerenzanensis</name>
    <dbReference type="NCBI Taxonomy" id="93944"/>
    <lineage>
        <taxon>Bacteria</taxon>
        <taxon>Bacillati</taxon>
        <taxon>Actinomycetota</taxon>
        <taxon>Actinomycetes</taxon>
        <taxon>Streptosporangiales</taxon>
        <taxon>Streptosporangiaceae</taxon>
        <taxon>Nonomuraea</taxon>
    </lineage>
</organism>
<dbReference type="InterPro" id="IPR052897">
    <property type="entry name" value="Sec-Metab_Biosynth_Hydrolase"/>
</dbReference>
<feature type="signal peptide" evidence="1">
    <location>
        <begin position="1"/>
        <end position="34"/>
    </location>
</feature>
<protein>
    <submittedName>
        <fullName evidence="3">Probable signal peptide protein</fullName>
    </submittedName>
</protein>
<dbReference type="GO" id="GO:0003824">
    <property type="term" value="F:catalytic activity"/>
    <property type="evidence" value="ECO:0007669"/>
    <property type="project" value="UniProtKB-ARBA"/>
</dbReference>
<proteinExistence type="predicted"/>
<reference evidence="3" key="1">
    <citation type="submission" date="2016-04" db="EMBL/GenBank/DDBJ databases">
        <authorList>
            <person name="Evans L.H."/>
            <person name="Alamgir A."/>
            <person name="Owens N."/>
            <person name="Weber N.D."/>
            <person name="Virtaneva K."/>
            <person name="Barbian K."/>
            <person name="Babar A."/>
            <person name="Rosenke K."/>
        </authorList>
    </citation>
    <scope>NUCLEOTIDE SEQUENCE</scope>
    <source>
        <strain evidence="3">Nono1</strain>
    </source>
</reference>
<dbReference type="InterPro" id="IPR000073">
    <property type="entry name" value="AB_hydrolase_1"/>
</dbReference>
<dbReference type="PANTHER" id="PTHR37017">
    <property type="entry name" value="AB HYDROLASE-1 DOMAIN-CONTAINING PROTEIN-RELATED"/>
    <property type="match status" value="1"/>
</dbReference>
<dbReference type="EMBL" id="LT559118">
    <property type="protein sequence ID" value="SBO96645.1"/>
    <property type="molecule type" value="Genomic_DNA"/>
</dbReference>
<sequence>MTVRPQPRPQPRPHARRGLSLAIAALTLTLGASATVAPASATTAVTMPATGAVNAKPTVVLVHGAFADASGFNDVISRLQAAGFPVIAPANPLRDVAGDAAYVSSVLDTITGPIILVGHSYGGIVITNAARGHDNVKALVYLGAFAPDKGESALALAGQFPGSELGPALLAREYKRPDGTVAGTDGYIVAEKFREVFAADLPAYKTRQMAATQRPGSVTGLSDGSGEPAWKTIPSWYLIPTQDKVIPPAAQRFMAKRAGSTVKEIRSSHVVMMSHPDAAAAVVLSAYAATR</sequence>